<name>A0A9Q3W554_9GAMM</name>
<sequence>MDTHLGKDSHLLGTLPTRVKYSPSARAYLSDLLQSSPLPDILKDAGGRLMAYVYWPTRVLPSLNTANGSWRQQRVERRDACVRLGLALLRYVDLASLRVGIPTRDGFRPLTLSYLGYKAGLCPGPTRVSRKVERAWRDLRNAGVVVSSQVRRFIDGEWHTFVALKALRVEFFEALGFSKQRVKRERNTASRRLEKQARKWCQSGTDPRSLSDIARFMLILKGRAFGSSASRHGSVGCAPSPQSPPTGPPQTWSNWNEETRRAYTLKCADLMIQDPTLSPDTVHRTALTWLQSR</sequence>
<dbReference type="RefSeq" id="WP_233925852.1">
    <property type="nucleotide sequence ID" value="NZ_JAJVKT010000012.1"/>
</dbReference>
<protein>
    <submittedName>
        <fullName evidence="2">Uncharacterized protein</fullName>
    </submittedName>
</protein>
<evidence type="ECO:0000256" key="1">
    <source>
        <dbReference type="SAM" id="MobiDB-lite"/>
    </source>
</evidence>
<comment type="caution">
    <text evidence="2">The sequence shown here is derived from an EMBL/GenBank/DDBJ whole genome shotgun (WGS) entry which is preliminary data.</text>
</comment>
<feature type="region of interest" description="Disordered" evidence="1">
    <location>
        <begin position="231"/>
        <end position="254"/>
    </location>
</feature>
<dbReference type="AlphaFoldDB" id="A0A9Q3W554"/>
<evidence type="ECO:0000313" key="3">
    <source>
        <dbReference type="Proteomes" id="UP001107961"/>
    </source>
</evidence>
<dbReference type="EMBL" id="JAJVKT010000012">
    <property type="protein sequence ID" value="MCE7509184.1"/>
    <property type="molecule type" value="Genomic_DNA"/>
</dbReference>
<keyword evidence="3" id="KW-1185">Reference proteome</keyword>
<gene>
    <name evidence="2" type="ORF">LZG35_11100</name>
</gene>
<accession>A0A9Q3W554</accession>
<reference evidence="2" key="1">
    <citation type="submission" date="2022-01" db="EMBL/GenBank/DDBJ databases">
        <authorList>
            <person name="Karlyshev A.V."/>
            <person name="Jaspars M."/>
        </authorList>
    </citation>
    <scope>NUCLEOTIDE SEQUENCE</scope>
    <source>
        <strain evidence="2">AGSA3-2</strain>
    </source>
</reference>
<proteinExistence type="predicted"/>
<dbReference type="Proteomes" id="UP001107961">
    <property type="component" value="Unassembled WGS sequence"/>
</dbReference>
<evidence type="ECO:0000313" key="2">
    <source>
        <dbReference type="EMBL" id="MCE7509184.1"/>
    </source>
</evidence>
<organism evidence="2 3">
    <name type="scientific">Alloalcanivorax xenomutans</name>
    <dbReference type="NCBI Taxonomy" id="1094342"/>
    <lineage>
        <taxon>Bacteria</taxon>
        <taxon>Pseudomonadati</taxon>
        <taxon>Pseudomonadota</taxon>
        <taxon>Gammaproteobacteria</taxon>
        <taxon>Oceanospirillales</taxon>
        <taxon>Alcanivoracaceae</taxon>
        <taxon>Alloalcanivorax</taxon>
    </lineage>
</organism>